<dbReference type="EMBL" id="BRXW01000215">
    <property type="protein sequence ID" value="GMI14588.1"/>
    <property type="molecule type" value="Genomic_DNA"/>
</dbReference>
<dbReference type="AlphaFoldDB" id="A0A9W7FMA5"/>
<feature type="region of interest" description="Disordered" evidence="2">
    <location>
        <begin position="1"/>
        <end position="31"/>
    </location>
</feature>
<feature type="compositionally biased region" description="Low complexity" evidence="2">
    <location>
        <begin position="16"/>
        <end position="26"/>
    </location>
</feature>
<reference evidence="4" key="1">
    <citation type="journal article" date="2023" name="Commun. Biol.">
        <title>Genome analysis of Parmales, the sister group of diatoms, reveals the evolutionary specialization of diatoms from phago-mixotrophs to photoautotrophs.</title>
        <authorList>
            <person name="Ban H."/>
            <person name="Sato S."/>
            <person name="Yoshikawa S."/>
            <person name="Yamada K."/>
            <person name="Nakamura Y."/>
            <person name="Ichinomiya M."/>
            <person name="Sato N."/>
            <person name="Blanc-Mathieu R."/>
            <person name="Endo H."/>
            <person name="Kuwata A."/>
            <person name="Ogata H."/>
        </authorList>
    </citation>
    <scope>NUCLEOTIDE SEQUENCE [LARGE SCALE GENOMIC DNA]</scope>
    <source>
        <strain evidence="4">NIES 3700</strain>
    </source>
</reference>
<keyword evidence="1" id="KW-0175">Coiled coil</keyword>
<dbReference type="OrthoDB" id="64460at2759"/>
<evidence type="ECO:0000313" key="4">
    <source>
        <dbReference type="Proteomes" id="UP001165122"/>
    </source>
</evidence>
<gene>
    <name evidence="3" type="ORF">TrLO_g4425</name>
</gene>
<evidence type="ECO:0000256" key="2">
    <source>
        <dbReference type="SAM" id="MobiDB-lite"/>
    </source>
</evidence>
<accession>A0A9W7FMA5</accession>
<evidence type="ECO:0000313" key="3">
    <source>
        <dbReference type="EMBL" id="GMI14588.1"/>
    </source>
</evidence>
<name>A0A9W7FMA5_9STRA</name>
<dbReference type="Proteomes" id="UP001165122">
    <property type="component" value="Unassembled WGS sequence"/>
</dbReference>
<protein>
    <submittedName>
        <fullName evidence="3">Uncharacterized protein</fullName>
    </submittedName>
</protein>
<proteinExistence type="predicted"/>
<feature type="coiled-coil region" evidence="1">
    <location>
        <begin position="69"/>
        <end position="96"/>
    </location>
</feature>
<organism evidence="3 4">
    <name type="scientific">Triparma laevis f. longispina</name>
    <dbReference type="NCBI Taxonomy" id="1714387"/>
    <lineage>
        <taxon>Eukaryota</taxon>
        <taxon>Sar</taxon>
        <taxon>Stramenopiles</taxon>
        <taxon>Ochrophyta</taxon>
        <taxon>Bolidophyceae</taxon>
        <taxon>Parmales</taxon>
        <taxon>Triparmaceae</taxon>
        <taxon>Triparma</taxon>
    </lineage>
</organism>
<evidence type="ECO:0000256" key="1">
    <source>
        <dbReference type="SAM" id="Coils"/>
    </source>
</evidence>
<comment type="caution">
    <text evidence="3">The sequence shown here is derived from an EMBL/GenBank/DDBJ whole genome shotgun (WGS) entry which is preliminary data.</text>
</comment>
<sequence>MSSLLAGLKKKRKSTAAPPLSSAPPLNIDQSARLETERAALTPCTINLSDNVLNLASESGLWELKTTESDRLRSEIKSLQSQLSSANSEITTLKSSSTNNSALQNTSLFKSELLLDMLAVSQADNKKSEAKYEKERVKGDEWRKEVERLYKLCEKKGVDTGN</sequence>
<keyword evidence="4" id="KW-1185">Reference proteome</keyword>